<dbReference type="Pfam" id="PF14561">
    <property type="entry name" value="TPR_20"/>
    <property type="match status" value="1"/>
</dbReference>
<dbReference type="CDD" id="cd02956">
    <property type="entry name" value="ybbN"/>
    <property type="match status" value="1"/>
</dbReference>
<dbReference type="RefSeq" id="WP_047252870.1">
    <property type="nucleotide sequence ID" value="NZ_CP011545.1"/>
</dbReference>
<evidence type="ECO:0000259" key="4">
    <source>
        <dbReference type="PROSITE" id="PS51352"/>
    </source>
</evidence>
<dbReference type="AlphaFoldDB" id="A0A0G3H537"/>
<gene>
    <name evidence="5" type="ORF">CTEST_05390</name>
</gene>
<dbReference type="Gene3D" id="3.40.30.10">
    <property type="entry name" value="Glutaredoxin"/>
    <property type="match status" value="1"/>
</dbReference>
<dbReference type="STRING" id="136857.CTEST_05390"/>
<dbReference type="GO" id="GO:0006950">
    <property type="term" value="P:response to stress"/>
    <property type="evidence" value="ECO:0007669"/>
    <property type="project" value="UniProtKB-ARBA"/>
</dbReference>
<dbReference type="SUPFAM" id="SSF52833">
    <property type="entry name" value="Thioredoxin-like"/>
    <property type="match status" value="1"/>
</dbReference>
<dbReference type="Proteomes" id="UP000035540">
    <property type="component" value="Chromosome"/>
</dbReference>
<dbReference type="PROSITE" id="PS51352">
    <property type="entry name" value="THIOREDOXIN_2"/>
    <property type="match status" value="1"/>
</dbReference>
<dbReference type="InterPro" id="IPR011990">
    <property type="entry name" value="TPR-like_helical_dom_sf"/>
</dbReference>
<dbReference type="GO" id="GO:0005737">
    <property type="term" value="C:cytoplasm"/>
    <property type="evidence" value="ECO:0007669"/>
    <property type="project" value="TreeGrafter"/>
</dbReference>
<dbReference type="OrthoDB" id="5181746at2"/>
<dbReference type="PANTHER" id="PTHR45663:SF11">
    <property type="entry name" value="GEO12009P1"/>
    <property type="match status" value="1"/>
</dbReference>
<evidence type="ECO:0000256" key="2">
    <source>
        <dbReference type="ARBA" id="ARBA00008987"/>
    </source>
</evidence>
<accession>A0A0G3H537</accession>
<keyword evidence="6" id="KW-1185">Reference proteome</keyword>
<dbReference type="KEGG" id="cted:CTEST_05390"/>
<dbReference type="EMBL" id="CP011545">
    <property type="protein sequence ID" value="AKK08524.1"/>
    <property type="molecule type" value="Genomic_DNA"/>
</dbReference>
<comment type="similarity">
    <text evidence="2">Belongs to the thioredoxin family.</text>
</comment>
<organism evidence="5 6">
    <name type="scientific">Corynebacterium testudinoris</name>
    <dbReference type="NCBI Taxonomy" id="136857"/>
    <lineage>
        <taxon>Bacteria</taxon>
        <taxon>Bacillati</taxon>
        <taxon>Actinomycetota</taxon>
        <taxon>Actinomycetes</taxon>
        <taxon>Mycobacteriales</taxon>
        <taxon>Corynebacteriaceae</taxon>
        <taxon>Corynebacterium</taxon>
    </lineage>
</organism>
<dbReference type="PANTHER" id="PTHR45663">
    <property type="entry name" value="GEO12009P1"/>
    <property type="match status" value="1"/>
</dbReference>
<comment type="function">
    <text evidence="1">Participates in various redox reactions through the reversible oxidation of its active center dithiol to a disulfide and catalyzes dithiol-disulfide exchange reactions.</text>
</comment>
<dbReference type="GO" id="GO:0015035">
    <property type="term" value="F:protein-disulfide reductase activity"/>
    <property type="evidence" value="ECO:0007669"/>
    <property type="project" value="TreeGrafter"/>
</dbReference>
<dbReference type="InterPro" id="IPR036249">
    <property type="entry name" value="Thioredoxin-like_sf"/>
</dbReference>
<sequence>MTTPHRYVSGAIDLADVKAQAEARQQPAGAIASFIEVTPENFEAEVVRRSLQVPVIVMAGSSRSPESEQLKADLQALAAAGNLRFIVGYADADTHPEVAQAFGVQALPTVIALAGGRPLTQFEGAQPREVLDQWLTGLVNEVAPQLQGLDAAGAEEQPAEEDPRLDGAMEALNAGDFDAAIAVYEEILAEEPENKDIQQARNTTLLLKRMNPDDDPMAAAEAEPGDVDKQFAAADAEIVAGAPERAFDRLIGLLHTPEKDRVRARLIELLALFDAADPRVTAARTKMASALF</sequence>
<evidence type="ECO:0000256" key="3">
    <source>
        <dbReference type="ARBA" id="ARBA00023284"/>
    </source>
</evidence>
<dbReference type="InterPro" id="IPR013766">
    <property type="entry name" value="Thioredoxin_domain"/>
</dbReference>
<dbReference type="Pfam" id="PF00085">
    <property type="entry name" value="Thioredoxin"/>
    <property type="match status" value="1"/>
</dbReference>
<keyword evidence="3" id="KW-0676">Redox-active center</keyword>
<dbReference type="PATRIC" id="fig|136857.5.peg.1071"/>
<protein>
    <submittedName>
        <fullName evidence="5">Thioredoxin domain-containing protein</fullName>
    </submittedName>
</protein>
<evidence type="ECO:0000313" key="5">
    <source>
        <dbReference type="EMBL" id="AKK08524.1"/>
    </source>
</evidence>
<evidence type="ECO:0000313" key="6">
    <source>
        <dbReference type="Proteomes" id="UP000035540"/>
    </source>
</evidence>
<reference evidence="5 6" key="1">
    <citation type="journal article" date="2015" name="Genome Announc.">
        <title>Complete Genome Sequence of the Type Strain Corynebacterium testudinoris DSM 44614, Recovered from Necrotic Lesions in the Mouth of a Tortoise.</title>
        <authorList>
            <person name="Ruckert C."/>
            <person name="Kriete M."/>
            <person name="Jaenicke S."/>
            <person name="Winkler A."/>
            <person name="Tauch A."/>
        </authorList>
    </citation>
    <scope>NUCLEOTIDE SEQUENCE [LARGE SCALE GENOMIC DNA]</scope>
    <source>
        <strain evidence="5 6">DSM 44614</strain>
    </source>
</reference>
<name>A0A0G3H537_9CORY</name>
<feature type="domain" description="Thioredoxin" evidence="4">
    <location>
        <begin position="26"/>
        <end position="140"/>
    </location>
</feature>
<reference evidence="6" key="2">
    <citation type="submission" date="2015-05" db="EMBL/GenBank/DDBJ databases">
        <title>Complete genome sequence of Corynebacterium testudinoris DSM 44614, recovered from necrotic lesions in the mouth of a tortoise.</title>
        <authorList>
            <person name="Ruckert C."/>
            <person name="Albersmeier A."/>
            <person name="Winkler A."/>
            <person name="Tauch A."/>
        </authorList>
    </citation>
    <scope>NUCLEOTIDE SEQUENCE [LARGE SCALE GENOMIC DNA]</scope>
    <source>
        <strain evidence="6">DSM 44614</strain>
    </source>
</reference>
<evidence type="ECO:0000256" key="1">
    <source>
        <dbReference type="ARBA" id="ARBA00003318"/>
    </source>
</evidence>
<dbReference type="Gene3D" id="1.25.40.10">
    <property type="entry name" value="Tetratricopeptide repeat domain"/>
    <property type="match status" value="1"/>
</dbReference>
<proteinExistence type="inferred from homology"/>